<protein>
    <recommendedName>
        <fullName evidence="4">DUF4783 domain-containing protein</fullName>
    </recommendedName>
</protein>
<evidence type="ECO:0008006" key="4">
    <source>
        <dbReference type="Google" id="ProtNLM"/>
    </source>
</evidence>
<reference evidence="3" key="1">
    <citation type="submission" date="2017-01" db="EMBL/GenBank/DDBJ databases">
        <authorList>
            <person name="Varghese N."/>
            <person name="Submissions S."/>
        </authorList>
    </citation>
    <scope>NUCLEOTIDE SEQUENCE [LARGE SCALE GENOMIC DNA]</scope>
    <source>
        <strain evidence="3">DM9</strain>
    </source>
</reference>
<dbReference type="OrthoDB" id="1524766at2"/>
<dbReference type="STRING" id="1077936.SAMN05421545_1077"/>
<evidence type="ECO:0000256" key="1">
    <source>
        <dbReference type="SAM" id="SignalP"/>
    </source>
</evidence>
<keyword evidence="3" id="KW-1185">Reference proteome</keyword>
<gene>
    <name evidence="2" type="ORF">SAMN05421545_1077</name>
</gene>
<sequence>MKNFKNIAVVLFLAFVTSLFASGQAMAQKDVFDGVEAAMRAGSAKDLARHFDSKVSLSFADEKATDYSKTQAEFVMKNFFSKNPPTGFAYNFPTPSESVRKDKRYVIGTYTHRNGSYTVLIRVKDAGGKFLIHSVDFIKD</sequence>
<evidence type="ECO:0000313" key="2">
    <source>
        <dbReference type="EMBL" id="SIQ69123.1"/>
    </source>
</evidence>
<accession>A0A1N6UU10</accession>
<dbReference type="EMBL" id="FTNM01000001">
    <property type="protein sequence ID" value="SIQ69123.1"/>
    <property type="molecule type" value="Genomic_DNA"/>
</dbReference>
<dbReference type="InterPro" id="IPR031977">
    <property type="entry name" value="DUF4783"/>
</dbReference>
<proteinExistence type="predicted"/>
<name>A0A1N6UU10_9BACT</name>
<feature type="chain" id="PRO_5009938841" description="DUF4783 domain-containing protein" evidence="1">
    <location>
        <begin position="22"/>
        <end position="140"/>
    </location>
</feature>
<organism evidence="2 3">
    <name type="scientific">Pontibacter lucknowensis</name>
    <dbReference type="NCBI Taxonomy" id="1077936"/>
    <lineage>
        <taxon>Bacteria</taxon>
        <taxon>Pseudomonadati</taxon>
        <taxon>Bacteroidota</taxon>
        <taxon>Cytophagia</taxon>
        <taxon>Cytophagales</taxon>
        <taxon>Hymenobacteraceae</taxon>
        <taxon>Pontibacter</taxon>
    </lineage>
</organism>
<evidence type="ECO:0000313" key="3">
    <source>
        <dbReference type="Proteomes" id="UP000185924"/>
    </source>
</evidence>
<dbReference type="RefSeq" id="WP_007657219.1">
    <property type="nucleotide sequence ID" value="NZ_FTNM01000001.1"/>
</dbReference>
<keyword evidence="1" id="KW-0732">Signal</keyword>
<feature type="signal peptide" evidence="1">
    <location>
        <begin position="1"/>
        <end position="21"/>
    </location>
</feature>
<dbReference type="AlphaFoldDB" id="A0A1N6UU10"/>
<dbReference type="Pfam" id="PF16022">
    <property type="entry name" value="DUF4783"/>
    <property type="match status" value="1"/>
</dbReference>
<dbReference type="Proteomes" id="UP000185924">
    <property type="component" value="Unassembled WGS sequence"/>
</dbReference>
<dbReference type="Gene3D" id="3.10.450.50">
    <property type="match status" value="1"/>
</dbReference>